<dbReference type="OrthoDB" id="9776650at2"/>
<proteinExistence type="predicted"/>
<sequence>MNTPNISETKKAAFQLAGLIYGISLDGIVDRNEYLALKSWCGEFEPLCEQDEFQKLHSRIKPIIDDGKINSEEIEEIKMILNQFLDEMDALSEEDGKLYFLNGIFKGILASGDINTYEMYRLNQWLEKNSSLKNTPPFSELFGIIQSVLEDKSVDDEEAKKLKSYFSKWVEG</sequence>
<dbReference type="Proteomes" id="UP000283522">
    <property type="component" value="Unassembled WGS sequence"/>
</dbReference>
<organism evidence="1 2">
    <name type="scientific">Algoriphagus lacus</name>
    <dbReference type="NCBI Taxonomy" id="2056311"/>
    <lineage>
        <taxon>Bacteria</taxon>
        <taxon>Pseudomonadati</taxon>
        <taxon>Bacteroidota</taxon>
        <taxon>Cytophagia</taxon>
        <taxon>Cytophagales</taxon>
        <taxon>Cyclobacteriaceae</taxon>
        <taxon>Algoriphagus</taxon>
    </lineage>
</organism>
<dbReference type="RefSeq" id="WP_119479197.1">
    <property type="nucleotide sequence ID" value="NZ_QXML01000011.1"/>
</dbReference>
<dbReference type="AlphaFoldDB" id="A0A418PMQ6"/>
<reference evidence="1 2" key="1">
    <citation type="submission" date="2018-09" db="EMBL/GenBank/DDBJ databases">
        <authorList>
            <person name="Wang X."/>
            <person name="Du Z."/>
        </authorList>
    </citation>
    <scope>NUCLEOTIDE SEQUENCE [LARGE SCALE GENOMIC DNA]</scope>
    <source>
        <strain evidence="1 2">N3</strain>
    </source>
</reference>
<evidence type="ECO:0000313" key="2">
    <source>
        <dbReference type="Proteomes" id="UP000283522"/>
    </source>
</evidence>
<name>A0A418PMQ6_9BACT</name>
<dbReference type="EMBL" id="QXML01000011">
    <property type="protein sequence ID" value="RIW12932.1"/>
    <property type="molecule type" value="Genomic_DNA"/>
</dbReference>
<accession>A0A418PMQ6</accession>
<evidence type="ECO:0000313" key="1">
    <source>
        <dbReference type="EMBL" id="RIW12932.1"/>
    </source>
</evidence>
<protein>
    <submittedName>
        <fullName evidence="1">Uncharacterized protein</fullName>
    </submittedName>
</protein>
<comment type="caution">
    <text evidence="1">The sequence shown here is derived from an EMBL/GenBank/DDBJ whole genome shotgun (WGS) entry which is preliminary data.</text>
</comment>
<keyword evidence="2" id="KW-1185">Reference proteome</keyword>
<gene>
    <name evidence="1" type="ORF">D0X99_17715</name>
</gene>